<feature type="compositionally biased region" description="Low complexity" evidence="1">
    <location>
        <begin position="1"/>
        <end position="37"/>
    </location>
</feature>
<sequence length="639" mass="73090">MSSPSDPIIILSDSDLEDTSSSSTVPLSPAIPSLAPSGNVSAETEPFEDDETAPTPQIPPPVPVTSTLPSLTASPSLPLPSSVHYQTTTVYGPPTYDQYLESQQWLPPDDVVPPPIPSLRPHSYMLPSYIPPPLFTYHQTTTIPLPPSSRDIPETVLPPRKRSFTILPSSSDPYEQAAAEASDRPKARRRVDARMWSFIPHTLVTELEYDFSTWYSEDPDNPRLKDIKAKFNICIRNIDLYEDVKGKSLVVYDDESGKDKDCIRNVDLCGDDVVNNGDIYNDLQNYYLDEESFTVFEVPVIETVAKVKEGISCVQLLEEEMHKVLKKSEMNLFEAPSFSLGPEFEDDPETEDEKPVIKEICIRQNPRRDILPNVPIKPSEERVADILFMMPEETNQVDLVYKSSSSNTMLIRLTLESLAPGIRVDEEVIGVWSDVLNFMERFRAPETPFRYFFKPTITKDILNISTDFPEKYEDFEKVLLSDYQAKRIASSENFNLIKMFAKFHSKYNSPSIGFSFQRVISKRIKMGWRTVDNYLDDGVFLMSHMNMYFGESEGKWDYGLLKESKEQTRQFNTLRNNFLKEVAKFSKIDRSTRKLLIEAAIQNRDQRSKFSKIDRSTRKLLIEAAIQNRDQRCNLLEQL</sequence>
<accession>A0A2U1M5A5</accession>
<keyword evidence="3" id="KW-1185">Reference proteome</keyword>
<evidence type="ECO:0000256" key="1">
    <source>
        <dbReference type="SAM" id="MobiDB-lite"/>
    </source>
</evidence>
<gene>
    <name evidence="2" type="ORF">CTI12_AA417240</name>
</gene>
<proteinExistence type="predicted"/>
<organism evidence="2 3">
    <name type="scientific">Artemisia annua</name>
    <name type="common">Sweet wormwood</name>
    <dbReference type="NCBI Taxonomy" id="35608"/>
    <lineage>
        <taxon>Eukaryota</taxon>
        <taxon>Viridiplantae</taxon>
        <taxon>Streptophyta</taxon>
        <taxon>Embryophyta</taxon>
        <taxon>Tracheophyta</taxon>
        <taxon>Spermatophyta</taxon>
        <taxon>Magnoliopsida</taxon>
        <taxon>eudicotyledons</taxon>
        <taxon>Gunneridae</taxon>
        <taxon>Pentapetalae</taxon>
        <taxon>asterids</taxon>
        <taxon>campanulids</taxon>
        <taxon>Asterales</taxon>
        <taxon>Asteraceae</taxon>
        <taxon>Asteroideae</taxon>
        <taxon>Anthemideae</taxon>
        <taxon>Artemisiinae</taxon>
        <taxon>Artemisia</taxon>
    </lineage>
</organism>
<feature type="region of interest" description="Disordered" evidence="1">
    <location>
        <begin position="1"/>
        <end position="82"/>
    </location>
</feature>
<name>A0A2U1M5A5_ARTAN</name>
<feature type="compositionally biased region" description="Low complexity" evidence="1">
    <location>
        <begin position="64"/>
        <end position="82"/>
    </location>
</feature>
<dbReference type="AlphaFoldDB" id="A0A2U1M5A5"/>
<protein>
    <submittedName>
        <fullName evidence="2">Uncharacterized protein</fullName>
    </submittedName>
</protein>
<dbReference type="EMBL" id="PKPP01006451">
    <property type="protein sequence ID" value="PWA56452.1"/>
    <property type="molecule type" value="Genomic_DNA"/>
</dbReference>
<comment type="caution">
    <text evidence="2">The sequence shown here is derived from an EMBL/GenBank/DDBJ whole genome shotgun (WGS) entry which is preliminary data.</text>
</comment>
<dbReference type="Proteomes" id="UP000245207">
    <property type="component" value="Unassembled WGS sequence"/>
</dbReference>
<evidence type="ECO:0000313" key="3">
    <source>
        <dbReference type="Proteomes" id="UP000245207"/>
    </source>
</evidence>
<evidence type="ECO:0000313" key="2">
    <source>
        <dbReference type="EMBL" id="PWA56452.1"/>
    </source>
</evidence>
<reference evidence="2 3" key="1">
    <citation type="journal article" date="2018" name="Mol. Plant">
        <title>The genome of Artemisia annua provides insight into the evolution of Asteraceae family and artemisinin biosynthesis.</title>
        <authorList>
            <person name="Shen Q."/>
            <person name="Zhang L."/>
            <person name="Liao Z."/>
            <person name="Wang S."/>
            <person name="Yan T."/>
            <person name="Shi P."/>
            <person name="Liu M."/>
            <person name="Fu X."/>
            <person name="Pan Q."/>
            <person name="Wang Y."/>
            <person name="Lv Z."/>
            <person name="Lu X."/>
            <person name="Zhang F."/>
            <person name="Jiang W."/>
            <person name="Ma Y."/>
            <person name="Chen M."/>
            <person name="Hao X."/>
            <person name="Li L."/>
            <person name="Tang Y."/>
            <person name="Lv G."/>
            <person name="Zhou Y."/>
            <person name="Sun X."/>
            <person name="Brodelius P.E."/>
            <person name="Rose J.K.C."/>
            <person name="Tang K."/>
        </authorList>
    </citation>
    <scope>NUCLEOTIDE SEQUENCE [LARGE SCALE GENOMIC DNA]</scope>
    <source>
        <strain evidence="3">cv. Huhao1</strain>
        <tissue evidence="2">Leaf</tissue>
    </source>
</reference>